<sequence>MTPCTRSQKYWTPGSQAYGLRASIELSTALRMLMLQPLIILSFLQNHQFHCVKILVQSADEVREIF</sequence>
<organism evidence="1 2">
    <name type="scientific">Sparassis crispa</name>
    <dbReference type="NCBI Taxonomy" id="139825"/>
    <lineage>
        <taxon>Eukaryota</taxon>
        <taxon>Fungi</taxon>
        <taxon>Dikarya</taxon>
        <taxon>Basidiomycota</taxon>
        <taxon>Agaricomycotina</taxon>
        <taxon>Agaricomycetes</taxon>
        <taxon>Polyporales</taxon>
        <taxon>Sparassidaceae</taxon>
        <taxon>Sparassis</taxon>
    </lineage>
</organism>
<dbReference type="InParanoid" id="A0A401GJP5"/>
<keyword evidence="2" id="KW-1185">Reference proteome</keyword>
<reference evidence="1 2" key="1">
    <citation type="journal article" date="2018" name="Sci. Rep.">
        <title>Genome sequence of the cauliflower mushroom Sparassis crispa (Hanabiratake) and its association with beneficial usage.</title>
        <authorList>
            <person name="Kiyama R."/>
            <person name="Furutani Y."/>
            <person name="Kawaguchi K."/>
            <person name="Nakanishi T."/>
        </authorList>
    </citation>
    <scope>NUCLEOTIDE SEQUENCE [LARGE SCALE GENOMIC DNA]</scope>
</reference>
<comment type="caution">
    <text evidence="1">The sequence shown here is derived from an EMBL/GenBank/DDBJ whole genome shotgun (WGS) entry which is preliminary data.</text>
</comment>
<dbReference type="EMBL" id="BFAD01000004">
    <property type="protein sequence ID" value="GBE82386.1"/>
    <property type="molecule type" value="Genomic_DNA"/>
</dbReference>
<dbReference type="GeneID" id="38779303"/>
<dbReference type="AlphaFoldDB" id="A0A401GJP5"/>
<accession>A0A401GJP5</accession>
<dbReference type="RefSeq" id="XP_027613299.1">
    <property type="nucleotide sequence ID" value="XM_027757498.1"/>
</dbReference>
<evidence type="ECO:0000313" key="2">
    <source>
        <dbReference type="Proteomes" id="UP000287166"/>
    </source>
</evidence>
<proteinExistence type="predicted"/>
<name>A0A401GJP5_9APHY</name>
<dbReference type="Proteomes" id="UP000287166">
    <property type="component" value="Unassembled WGS sequence"/>
</dbReference>
<evidence type="ECO:0000313" key="1">
    <source>
        <dbReference type="EMBL" id="GBE82386.1"/>
    </source>
</evidence>
<protein>
    <submittedName>
        <fullName evidence="1">Uncharacterized protein</fullName>
    </submittedName>
</protein>
<gene>
    <name evidence="1" type="ORF">SCP_0407700</name>
</gene>